<proteinExistence type="predicted"/>
<evidence type="ECO:0000313" key="2">
    <source>
        <dbReference type="Proteomes" id="UP000468766"/>
    </source>
</evidence>
<dbReference type="AlphaFoldDB" id="A0A6I0EY79"/>
<accession>A0A6I0EY79</accession>
<reference evidence="1 2" key="1">
    <citation type="submission" date="2019-10" db="EMBL/GenBank/DDBJ databases">
        <title>Whole-genome sequence of the extremophile Heliorestis acidaminivorans DSM 24790.</title>
        <authorList>
            <person name="Kyndt J.A."/>
            <person name="Meyer T.E."/>
        </authorList>
    </citation>
    <scope>NUCLEOTIDE SEQUENCE [LARGE SCALE GENOMIC DNA]</scope>
    <source>
        <strain evidence="1 2">DSM 24790</strain>
    </source>
</reference>
<organism evidence="1 2">
    <name type="scientific">Heliorestis acidaminivorans</name>
    <dbReference type="NCBI Taxonomy" id="553427"/>
    <lineage>
        <taxon>Bacteria</taxon>
        <taxon>Bacillati</taxon>
        <taxon>Bacillota</taxon>
        <taxon>Clostridia</taxon>
        <taxon>Eubacteriales</taxon>
        <taxon>Heliobacteriaceae</taxon>
        <taxon>Heliorestis</taxon>
    </lineage>
</organism>
<dbReference type="RefSeq" id="WP_151621335.1">
    <property type="nucleotide sequence ID" value="NZ_WBXO01000011.1"/>
</dbReference>
<sequence length="115" mass="13353">MGLHDVLNEKVTVKPNQVHPYTVTLRCDTNRAIELFFELDRDCDFCKKDLFKFLIRVRRVKPMLGDVVVYKFVEARPKDIVDGKLSIIIPICEELCQEATYKLDIFAAECVPVMM</sequence>
<protein>
    <submittedName>
        <fullName evidence="1">Uncharacterized protein</fullName>
    </submittedName>
</protein>
<gene>
    <name evidence="1" type="ORF">F9B85_12205</name>
</gene>
<dbReference type="Proteomes" id="UP000468766">
    <property type="component" value="Unassembled WGS sequence"/>
</dbReference>
<comment type="caution">
    <text evidence="1">The sequence shown here is derived from an EMBL/GenBank/DDBJ whole genome shotgun (WGS) entry which is preliminary data.</text>
</comment>
<name>A0A6I0EY79_9FIRM</name>
<dbReference type="OrthoDB" id="9872198at2"/>
<keyword evidence="2" id="KW-1185">Reference proteome</keyword>
<evidence type="ECO:0000313" key="1">
    <source>
        <dbReference type="EMBL" id="KAB2951559.1"/>
    </source>
</evidence>
<dbReference type="EMBL" id="WBXO01000011">
    <property type="protein sequence ID" value="KAB2951559.1"/>
    <property type="molecule type" value="Genomic_DNA"/>
</dbReference>